<gene>
    <name evidence="1" type="ORF">BB560_001797</name>
</gene>
<organism evidence="1 2">
    <name type="scientific">Smittium megazygosporum</name>
    <dbReference type="NCBI Taxonomy" id="133381"/>
    <lineage>
        <taxon>Eukaryota</taxon>
        <taxon>Fungi</taxon>
        <taxon>Fungi incertae sedis</taxon>
        <taxon>Zoopagomycota</taxon>
        <taxon>Kickxellomycotina</taxon>
        <taxon>Harpellomycetes</taxon>
        <taxon>Harpellales</taxon>
        <taxon>Legeriomycetaceae</taxon>
        <taxon>Smittium</taxon>
    </lineage>
</organism>
<protein>
    <submittedName>
        <fullName evidence="1">Uncharacterized protein</fullName>
    </submittedName>
</protein>
<name>A0A2T9ZGK1_9FUNG</name>
<dbReference type="Proteomes" id="UP000245609">
    <property type="component" value="Unassembled WGS sequence"/>
</dbReference>
<accession>A0A2T9ZGK1</accession>
<comment type="caution">
    <text evidence="1">The sequence shown here is derived from an EMBL/GenBank/DDBJ whole genome shotgun (WGS) entry which is preliminary data.</text>
</comment>
<keyword evidence="2" id="KW-1185">Reference proteome</keyword>
<sequence length="109" mass="13161">MDNDRNACAIDDSNDKENFQSQCFLNKKSLKKRLCATPQKPNLRYPIWKKECISNKDESVLRFANHSRPRIAEGWRHFVWDHLEKLYLLNREFNRIIERLEHSIFGKKK</sequence>
<proteinExistence type="predicted"/>
<reference evidence="1 2" key="1">
    <citation type="journal article" date="2018" name="MBio">
        <title>Comparative Genomics Reveals the Core Gene Toolbox for the Fungus-Insect Symbiosis.</title>
        <authorList>
            <person name="Wang Y."/>
            <person name="Stata M."/>
            <person name="Wang W."/>
            <person name="Stajich J.E."/>
            <person name="White M.M."/>
            <person name="Moncalvo J.M."/>
        </authorList>
    </citation>
    <scope>NUCLEOTIDE SEQUENCE [LARGE SCALE GENOMIC DNA]</scope>
    <source>
        <strain evidence="1 2">SC-DP-2</strain>
    </source>
</reference>
<dbReference type="AlphaFoldDB" id="A0A2T9ZGK1"/>
<evidence type="ECO:0000313" key="2">
    <source>
        <dbReference type="Proteomes" id="UP000245609"/>
    </source>
</evidence>
<evidence type="ECO:0000313" key="1">
    <source>
        <dbReference type="EMBL" id="PVV03724.1"/>
    </source>
</evidence>
<dbReference type="EMBL" id="MBFS01000199">
    <property type="protein sequence ID" value="PVV03724.1"/>
    <property type="molecule type" value="Genomic_DNA"/>
</dbReference>